<sequence>MKTRAINAPEVPAPSGGYAQVVEATAVQRIVHVSGQIPMALDGTVAPDFLSQARQAWANVQAQLRAADMTLDNLVKATIFLSDRRYAAENRQVRNEVLGARTPALTVIITGIFDESWLLEIEAIAMA</sequence>
<gene>
    <name evidence="1" type="ORF">FHP25_34405</name>
</gene>
<dbReference type="Proteomes" id="UP000321638">
    <property type="component" value="Unassembled WGS sequence"/>
</dbReference>
<dbReference type="OrthoDB" id="9809792at2"/>
<keyword evidence="2" id="KW-1185">Reference proteome</keyword>
<dbReference type="InterPro" id="IPR035959">
    <property type="entry name" value="RutC-like_sf"/>
</dbReference>
<dbReference type="Gene3D" id="3.30.1330.40">
    <property type="entry name" value="RutC-like"/>
    <property type="match status" value="1"/>
</dbReference>
<evidence type="ECO:0000313" key="2">
    <source>
        <dbReference type="Proteomes" id="UP000321638"/>
    </source>
</evidence>
<dbReference type="GO" id="GO:0005829">
    <property type="term" value="C:cytosol"/>
    <property type="evidence" value="ECO:0007669"/>
    <property type="project" value="TreeGrafter"/>
</dbReference>
<dbReference type="SUPFAM" id="SSF55298">
    <property type="entry name" value="YjgF-like"/>
    <property type="match status" value="1"/>
</dbReference>
<evidence type="ECO:0000313" key="1">
    <source>
        <dbReference type="EMBL" id="TXL70517.1"/>
    </source>
</evidence>
<protein>
    <submittedName>
        <fullName evidence="1">RidA family protein</fullName>
    </submittedName>
</protein>
<dbReference type="CDD" id="cd00448">
    <property type="entry name" value="YjgF_YER057c_UK114_family"/>
    <property type="match status" value="1"/>
</dbReference>
<dbReference type="GO" id="GO:0019239">
    <property type="term" value="F:deaminase activity"/>
    <property type="evidence" value="ECO:0007669"/>
    <property type="project" value="TreeGrafter"/>
</dbReference>
<reference evidence="1 2" key="1">
    <citation type="submission" date="2019-06" db="EMBL/GenBank/DDBJ databases">
        <title>New taxonomy in bacterial strain CC-CFT640, isolated from vineyard.</title>
        <authorList>
            <person name="Lin S.-Y."/>
            <person name="Tsai C.-F."/>
            <person name="Young C.-C."/>
        </authorList>
    </citation>
    <scope>NUCLEOTIDE SEQUENCE [LARGE SCALE GENOMIC DNA]</scope>
    <source>
        <strain evidence="1 2">CC-CFT640</strain>
    </source>
</reference>
<name>A0A5C8PA10_9HYPH</name>
<dbReference type="InterPro" id="IPR006175">
    <property type="entry name" value="YjgF/YER057c/UK114"/>
</dbReference>
<dbReference type="PANTHER" id="PTHR11803:SF44">
    <property type="entry name" value="RUTC FAMILY PROTEIN YJGH"/>
    <property type="match status" value="1"/>
</dbReference>
<dbReference type="EMBL" id="VDUZ01000058">
    <property type="protein sequence ID" value="TXL70517.1"/>
    <property type="molecule type" value="Genomic_DNA"/>
</dbReference>
<dbReference type="Pfam" id="PF01042">
    <property type="entry name" value="Ribonuc_L-PSP"/>
    <property type="match status" value="1"/>
</dbReference>
<dbReference type="PANTHER" id="PTHR11803">
    <property type="entry name" value="2-IMINOBUTANOATE/2-IMINOPROPANOATE DEAMINASE RIDA"/>
    <property type="match status" value="1"/>
</dbReference>
<organism evidence="1 2">
    <name type="scientific">Vineibacter terrae</name>
    <dbReference type="NCBI Taxonomy" id="2586908"/>
    <lineage>
        <taxon>Bacteria</taxon>
        <taxon>Pseudomonadati</taxon>
        <taxon>Pseudomonadota</taxon>
        <taxon>Alphaproteobacteria</taxon>
        <taxon>Hyphomicrobiales</taxon>
        <taxon>Vineibacter</taxon>
    </lineage>
</organism>
<dbReference type="RefSeq" id="WP_147851538.1">
    <property type="nucleotide sequence ID" value="NZ_VDUZ01000058.1"/>
</dbReference>
<proteinExistence type="predicted"/>
<comment type="caution">
    <text evidence="1">The sequence shown here is derived from an EMBL/GenBank/DDBJ whole genome shotgun (WGS) entry which is preliminary data.</text>
</comment>
<accession>A0A5C8PA10</accession>
<dbReference type="AlphaFoldDB" id="A0A5C8PA10"/>